<keyword evidence="6" id="KW-0677">Repeat</keyword>
<dbReference type="SMART" id="SM00214">
    <property type="entry name" value="VWC"/>
    <property type="match status" value="4"/>
</dbReference>
<evidence type="ECO:0000313" key="12">
    <source>
        <dbReference type="Proteomes" id="UP001642483"/>
    </source>
</evidence>
<dbReference type="InterPro" id="IPR052278">
    <property type="entry name" value="Chordin-like_regulators"/>
</dbReference>
<dbReference type="InterPro" id="IPR016353">
    <property type="entry name" value="Chordin"/>
</dbReference>
<dbReference type="InterPro" id="IPR010895">
    <property type="entry name" value="CHRD"/>
</dbReference>
<evidence type="ECO:0000256" key="2">
    <source>
        <dbReference type="ARBA" id="ARBA00007156"/>
    </source>
</evidence>
<evidence type="ECO:0000259" key="10">
    <source>
        <dbReference type="PROSITE" id="PS50933"/>
    </source>
</evidence>
<comment type="subcellular location">
    <subcellularLocation>
        <location evidence="1">Secreted</location>
    </subcellularLocation>
</comment>
<dbReference type="PANTHER" id="PTHR46526:SF1">
    <property type="entry name" value="CHORDIN"/>
    <property type="match status" value="1"/>
</dbReference>
<feature type="domain" description="VWFC" evidence="9">
    <location>
        <begin position="898"/>
        <end position="966"/>
    </location>
</feature>
<sequence length="968" mass="106790">MRARLIIFVLGSSRAFVKSNILQMIRFLFLIMMSMFVAEGQPMNSLPRTCRFGGESHVIGSSWHPNLGRPFGVMYCVTCHCVRATDGLQTARGRRRQPTKVTCHDVRKHCPPARCVGARTPRGECCKVCPEGSRPGSSLTGEHFPPNLRHYDVENVANDDSRKTTSVDGKTKHFLSLLTSGDDGPLVRVTFTLQRIDLHFIISPSHSPPHLLELMMNNRSKSLYRHPIQLRHQSEKTTICAVWKNLPKYVVNLLEKNSLIVRLSFNTSSDVLNQHIVTSSGRIRRHRALGRETFSSILSLKSSPQDGSAGAVVMVTLGRHRFNKLHFVLIFKSEFPIHDASENDVMTLRLLNEKKEVLKSSDKKFVQQNDEITDVWSTDSKILRHLGAGSLKLELVIKTGVVTSYVGNITIRTMCGGLEAVLSGSGCVQPASTGAAGSAIFTIKPDSSVKFKVNLVGLSSTLTSLAIFGDFRKKRSRVIDDVTSHYKAGIAEGTLPKLGGRELHLLMSGRVRVAVETEQSSSGELSGHLRPSFHQAMLEEQPMLLAGALMRPPVFTEAAGHAWFNLDDKCRFYYVITLSGLSKESDVSLSALLRGLADGGGGRRLKRFHGSEARGVFRELSSVTYDLLNKGTAYVQITTKRHPTGEIGGPVHIPNSCSSSHFYQDVSDDEEEDIPPTRSSHPRHRVAHDAAHRQIMHRRLELHPLSCFAEGRWWPAGSTWAPSYDRKCTTCVCEGGGVLCDPILCPRLACQRPVALDTECCPVCSDGFGGVPTKEGGDLSLGSLLGASFNKYDVIGFGTNKPLKNVKEGCQDGNGGEIRPFGSSWKPFFPQFGFVPCVNCTCRHSGEIVCGKITCPLSACDHPVKMNPTDCCETCPVHNLNLLKRTRDQGMQEDSAVRMCEFGGDLKRPGESWHPVIPGLENMKCIECKCPVHGVKVRCERKCPPIEDDCHGGKRNSNSCCPWRCHSR</sequence>
<evidence type="ECO:0000256" key="7">
    <source>
        <dbReference type="ARBA" id="ARBA00023180"/>
    </source>
</evidence>
<feature type="domain" description="VWFC" evidence="9">
    <location>
        <begin position="705"/>
        <end position="765"/>
    </location>
</feature>
<dbReference type="EMBL" id="CAWYQH010000101">
    <property type="protein sequence ID" value="CAK8686131.1"/>
    <property type="molecule type" value="Genomic_DNA"/>
</dbReference>
<organism evidence="11 12">
    <name type="scientific">Clavelina lepadiformis</name>
    <name type="common">Light-bulb sea squirt</name>
    <name type="synonym">Ascidia lepadiformis</name>
    <dbReference type="NCBI Taxonomy" id="159417"/>
    <lineage>
        <taxon>Eukaryota</taxon>
        <taxon>Metazoa</taxon>
        <taxon>Chordata</taxon>
        <taxon>Tunicata</taxon>
        <taxon>Ascidiacea</taxon>
        <taxon>Aplousobranchia</taxon>
        <taxon>Clavelinidae</taxon>
        <taxon>Clavelina</taxon>
    </lineage>
</organism>
<reference evidence="11 12" key="1">
    <citation type="submission" date="2024-02" db="EMBL/GenBank/DDBJ databases">
        <authorList>
            <person name="Daric V."/>
            <person name="Darras S."/>
        </authorList>
    </citation>
    <scope>NUCLEOTIDE SEQUENCE [LARGE SCALE GENOMIC DNA]</scope>
</reference>
<evidence type="ECO:0000256" key="4">
    <source>
        <dbReference type="ARBA" id="ARBA00022473"/>
    </source>
</evidence>
<feature type="domain" description="CHRD" evidence="10">
    <location>
        <begin position="537"/>
        <end position="656"/>
    </location>
</feature>
<feature type="domain" description="VWFC" evidence="9">
    <location>
        <begin position="808"/>
        <end position="876"/>
    </location>
</feature>
<evidence type="ECO:0000259" key="9">
    <source>
        <dbReference type="PROSITE" id="PS50184"/>
    </source>
</evidence>
<dbReference type="InterPro" id="IPR001007">
    <property type="entry name" value="VWF_dom"/>
</dbReference>
<comment type="similarity">
    <text evidence="2 8">Belongs to the chordin family.</text>
</comment>
<keyword evidence="12" id="KW-1185">Reference proteome</keyword>
<keyword evidence="4 8" id="KW-0217">Developmental protein</keyword>
<evidence type="ECO:0000256" key="3">
    <source>
        <dbReference type="ARBA" id="ARBA00016968"/>
    </source>
</evidence>
<dbReference type="Gene3D" id="6.20.200.20">
    <property type="match status" value="1"/>
</dbReference>
<feature type="domain" description="CHRD" evidence="10">
    <location>
        <begin position="414"/>
        <end position="534"/>
    </location>
</feature>
<proteinExistence type="inferred from homology"/>
<keyword evidence="5" id="KW-0964">Secreted</keyword>
<dbReference type="SMART" id="SM00754">
    <property type="entry name" value="CHRD"/>
    <property type="match status" value="2"/>
</dbReference>
<dbReference type="PROSITE" id="PS50933">
    <property type="entry name" value="CHRD"/>
    <property type="match status" value="2"/>
</dbReference>
<evidence type="ECO:0000256" key="8">
    <source>
        <dbReference type="PIRNR" id="PIRNR002496"/>
    </source>
</evidence>
<comment type="caution">
    <text evidence="11">The sequence shown here is derived from an EMBL/GenBank/DDBJ whole genome shotgun (WGS) entry which is preliminary data.</text>
</comment>
<dbReference type="Pfam" id="PF07452">
    <property type="entry name" value="CHRD"/>
    <property type="match status" value="2"/>
</dbReference>
<feature type="domain" description="VWFC" evidence="9">
    <location>
        <begin position="48"/>
        <end position="130"/>
    </location>
</feature>
<dbReference type="PIRSF" id="PIRSF002496">
    <property type="entry name" value="Chordin"/>
    <property type="match status" value="1"/>
</dbReference>
<gene>
    <name evidence="11" type="ORF">CVLEPA_LOCUS18037</name>
</gene>
<accession>A0ABP0G5L5</accession>
<dbReference type="SUPFAM" id="SSF57603">
    <property type="entry name" value="FnI-like domain"/>
    <property type="match status" value="3"/>
</dbReference>
<protein>
    <recommendedName>
        <fullName evidence="3">Chordin</fullName>
    </recommendedName>
</protein>
<keyword evidence="7" id="KW-0325">Glycoprotein</keyword>
<dbReference type="Pfam" id="PF00093">
    <property type="entry name" value="VWC"/>
    <property type="match status" value="2"/>
</dbReference>
<evidence type="ECO:0000256" key="5">
    <source>
        <dbReference type="ARBA" id="ARBA00022525"/>
    </source>
</evidence>
<dbReference type="PROSITE" id="PS01208">
    <property type="entry name" value="VWFC_1"/>
    <property type="match status" value="3"/>
</dbReference>
<dbReference type="PANTHER" id="PTHR46526">
    <property type="entry name" value="CHORDIN"/>
    <property type="match status" value="1"/>
</dbReference>
<name>A0ABP0G5L5_CLALP</name>
<evidence type="ECO:0000313" key="11">
    <source>
        <dbReference type="EMBL" id="CAK8686131.1"/>
    </source>
</evidence>
<dbReference type="PROSITE" id="PS50184">
    <property type="entry name" value="VWFC_2"/>
    <property type="match status" value="4"/>
</dbReference>
<dbReference type="Proteomes" id="UP001642483">
    <property type="component" value="Unassembled WGS sequence"/>
</dbReference>
<evidence type="ECO:0000256" key="6">
    <source>
        <dbReference type="ARBA" id="ARBA00022737"/>
    </source>
</evidence>
<evidence type="ECO:0000256" key="1">
    <source>
        <dbReference type="ARBA" id="ARBA00004613"/>
    </source>
</evidence>